<gene>
    <name evidence="1" type="ORF">KSB_85320</name>
</gene>
<dbReference type="EMBL" id="BNJG01000004">
    <property type="protein sequence ID" value="GHO60057.1"/>
    <property type="molecule type" value="Genomic_DNA"/>
</dbReference>
<evidence type="ECO:0000313" key="1">
    <source>
        <dbReference type="EMBL" id="GHO60057.1"/>
    </source>
</evidence>
<reference evidence="1 2" key="1">
    <citation type="journal article" date="2021" name="Int. J. Syst. Evol. Microbiol.">
        <title>Reticulibacter mediterranei gen. nov., sp. nov., within the new family Reticulibacteraceae fam. nov., and Ktedonospora formicarum gen. nov., sp. nov., Ktedonobacter robiniae sp. nov., Dictyobacter formicarum sp. nov. and Dictyobacter arantiisoli sp. nov., belonging to the class Ktedonobacteria.</title>
        <authorList>
            <person name="Yabe S."/>
            <person name="Zheng Y."/>
            <person name="Wang C.M."/>
            <person name="Sakai Y."/>
            <person name="Abe K."/>
            <person name="Yokota A."/>
            <person name="Donadio S."/>
            <person name="Cavaletti L."/>
            <person name="Monciardini P."/>
        </authorList>
    </citation>
    <scope>NUCLEOTIDE SEQUENCE [LARGE SCALE GENOMIC DNA]</scope>
    <source>
        <strain evidence="1 2">SOSP1-30</strain>
    </source>
</reference>
<keyword evidence="2" id="KW-1185">Reference proteome</keyword>
<proteinExistence type="predicted"/>
<evidence type="ECO:0000313" key="2">
    <source>
        <dbReference type="Proteomes" id="UP000654345"/>
    </source>
</evidence>
<organism evidence="1 2">
    <name type="scientific">Ktedonobacter robiniae</name>
    <dbReference type="NCBI Taxonomy" id="2778365"/>
    <lineage>
        <taxon>Bacteria</taxon>
        <taxon>Bacillati</taxon>
        <taxon>Chloroflexota</taxon>
        <taxon>Ktedonobacteria</taxon>
        <taxon>Ktedonobacterales</taxon>
        <taxon>Ktedonobacteraceae</taxon>
        <taxon>Ktedonobacter</taxon>
    </lineage>
</organism>
<dbReference type="Proteomes" id="UP000654345">
    <property type="component" value="Unassembled WGS sequence"/>
</dbReference>
<sequence length="65" mass="7187">MGEMVTSAKSQFLEIRWSRPLPDGAIPSSVTISKDCANRYFISILVEDEIEHLPCIETSILSGGF</sequence>
<protein>
    <submittedName>
        <fullName evidence="1">Uncharacterized protein</fullName>
    </submittedName>
</protein>
<accession>A0ABQ3V636</accession>
<name>A0ABQ3V636_9CHLR</name>
<comment type="caution">
    <text evidence="1">The sequence shown here is derived from an EMBL/GenBank/DDBJ whole genome shotgun (WGS) entry which is preliminary data.</text>
</comment>